<feature type="compositionally biased region" description="Polar residues" evidence="1">
    <location>
        <begin position="466"/>
        <end position="479"/>
    </location>
</feature>
<dbReference type="GeneID" id="91091971"/>
<name>A0AAX4JLV8_9TREE</name>
<evidence type="ECO:0000256" key="1">
    <source>
        <dbReference type="SAM" id="MobiDB-lite"/>
    </source>
</evidence>
<dbReference type="RefSeq" id="XP_066073185.1">
    <property type="nucleotide sequence ID" value="XM_066217088.1"/>
</dbReference>
<dbReference type="EMBL" id="CP144098">
    <property type="protein sequence ID" value="WWC86422.1"/>
    <property type="molecule type" value="Genomic_DNA"/>
</dbReference>
<feature type="compositionally biased region" description="Polar residues" evidence="1">
    <location>
        <begin position="446"/>
        <end position="455"/>
    </location>
</feature>
<feature type="compositionally biased region" description="Polar residues" evidence="1">
    <location>
        <begin position="747"/>
        <end position="758"/>
    </location>
</feature>
<feature type="compositionally biased region" description="Low complexity" evidence="1">
    <location>
        <begin position="684"/>
        <end position="695"/>
    </location>
</feature>
<feature type="compositionally biased region" description="Pro residues" evidence="1">
    <location>
        <begin position="7"/>
        <end position="22"/>
    </location>
</feature>
<gene>
    <name evidence="2" type="ORF">L201_001299</name>
</gene>
<feature type="region of interest" description="Disordered" evidence="1">
    <location>
        <begin position="671"/>
        <end position="809"/>
    </location>
</feature>
<dbReference type="Proteomes" id="UP001355207">
    <property type="component" value="Chromosome 1"/>
</dbReference>
<feature type="compositionally biased region" description="Polar residues" evidence="1">
    <location>
        <begin position="378"/>
        <end position="391"/>
    </location>
</feature>
<reference evidence="2 3" key="1">
    <citation type="submission" date="2024-01" db="EMBL/GenBank/DDBJ databases">
        <title>Comparative genomics of Cryptococcus and Kwoniella reveals pathogenesis evolution and contrasting modes of karyotype evolution via chromosome fusion or intercentromeric recombination.</title>
        <authorList>
            <person name="Coelho M.A."/>
            <person name="David-Palma M."/>
            <person name="Shea T."/>
            <person name="Bowers K."/>
            <person name="McGinley-Smith S."/>
            <person name="Mohammad A.W."/>
            <person name="Gnirke A."/>
            <person name="Yurkov A.M."/>
            <person name="Nowrousian M."/>
            <person name="Sun S."/>
            <person name="Cuomo C.A."/>
            <person name="Heitman J."/>
        </authorList>
    </citation>
    <scope>NUCLEOTIDE SEQUENCE [LARGE SCALE GENOMIC DNA]</scope>
    <source>
        <strain evidence="2 3">CBS 6074</strain>
    </source>
</reference>
<sequence length="809" mass="87616">MDKLQPQPTPPPSSSELPPPDYVPSQPQILITPLPDSASFFWGKSVQGEIYVKGLGQGRGNRIDIVKSLSINLSLTNHLPQHPTIILQESPIQTLYPPQPISEVSTSTSPSPDATPFPTVHRFMIPLPVSSDDVTEKSLPGTLNLTAYEKGEIRYTLSTKLELPDGQIVQEEIRIEGTPQQIVSSSFNDEQLEEVEEKLEKDGVLARLLIDKDRPRLGDLLRLGVEIRPIEREKKRTGVVDLAKQTNPIETLRPLRRVRVELYRKVIIHSNSITSSQPSSSSSPSPSTEHITLLHATGKSLRYPGSGKKYPPLRVLFTIPTAQLGIIAEQTWGEITCSTKYHSIQFFIKVIIGFGDISASKDWNLIKSITIRPKKWAQPSTHSLQSSTMESNIHGMPVNGQASSSHNVERQGSGASWSEEEYKKEAYRQKGKDVVGSTGTFRFPDNDNTGGSSSDLPPPFFENDDNQAGPSSSSTRNSNAHVQHGVLNVPSSSSSELPSFLESEEQARTGEIPILEKPIESERLVPVNFDRDDQIDIPDEDEVIENANHSSSEENHSDIGPAFDRNNWVGRRGSLRGELGTWVEYDGYETFSVAPPSMAASFGAGGAMDPPQEGDDSNAGLVDGMVARLGLEGDGVSMQGLELMEHLGLGEGTRVVDSLDDLPPGIDEPSLPALPDFHAHSHTHSPQQQHHAIVPNSPPPPAHAPYISPPSHSQHLPPPPISPMAHDPPSFDASQAANAVGGVATSHIRSSTNPTSADPSGRIGHGARRPSRHAIDDAVGIVDNAGNHPGDAPPGYERTGTEGGLPPYS</sequence>
<evidence type="ECO:0000313" key="3">
    <source>
        <dbReference type="Proteomes" id="UP001355207"/>
    </source>
</evidence>
<proteinExistence type="predicted"/>
<feature type="compositionally biased region" description="Low complexity" evidence="1">
    <location>
        <begin position="490"/>
        <end position="501"/>
    </location>
</feature>
<evidence type="ECO:0008006" key="4">
    <source>
        <dbReference type="Google" id="ProtNLM"/>
    </source>
</evidence>
<feature type="region of interest" description="Disordered" evidence="1">
    <location>
        <begin position="377"/>
        <end position="479"/>
    </location>
</feature>
<feature type="compositionally biased region" description="Low complexity" evidence="1">
    <location>
        <begin position="704"/>
        <end position="715"/>
    </location>
</feature>
<accession>A0AAX4JLV8</accession>
<dbReference type="AlphaFoldDB" id="A0AAX4JLV8"/>
<feature type="region of interest" description="Disordered" evidence="1">
    <location>
        <begin position="486"/>
        <end position="505"/>
    </location>
</feature>
<keyword evidence="3" id="KW-1185">Reference proteome</keyword>
<organism evidence="2 3">
    <name type="scientific">Kwoniella dendrophila CBS 6074</name>
    <dbReference type="NCBI Taxonomy" id="1295534"/>
    <lineage>
        <taxon>Eukaryota</taxon>
        <taxon>Fungi</taxon>
        <taxon>Dikarya</taxon>
        <taxon>Basidiomycota</taxon>
        <taxon>Agaricomycotina</taxon>
        <taxon>Tremellomycetes</taxon>
        <taxon>Tremellales</taxon>
        <taxon>Cryptococcaceae</taxon>
        <taxon>Kwoniella</taxon>
    </lineage>
</organism>
<evidence type="ECO:0000313" key="2">
    <source>
        <dbReference type="EMBL" id="WWC86422.1"/>
    </source>
</evidence>
<feature type="region of interest" description="Disordered" evidence="1">
    <location>
        <begin position="1"/>
        <end position="26"/>
    </location>
</feature>
<protein>
    <recommendedName>
        <fullName evidence="4">Arrestin C-terminal-like domain-containing protein</fullName>
    </recommendedName>
</protein>
<feature type="compositionally biased region" description="Basic and acidic residues" evidence="1">
    <location>
        <begin position="420"/>
        <end position="433"/>
    </location>
</feature>